<keyword evidence="1" id="KW-0472">Membrane</keyword>
<proteinExistence type="predicted"/>
<reference evidence="2 3" key="1">
    <citation type="submission" date="2016-12" db="EMBL/GenBank/DDBJ databases">
        <title>Genome Sequences of Twelve Sporeforming Bacillus Species Isolated from Foods.</title>
        <authorList>
            <person name="De Jong A."/>
            <person name="Holsappel S."/>
            <person name="Kuipers O.P."/>
        </authorList>
    </citation>
    <scope>NUCLEOTIDE SEQUENCE [LARGE SCALE GENOMIC DNA]</scope>
    <source>
        <strain evidence="2 3">S3E15</strain>
    </source>
</reference>
<dbReference type="EMBL" id="MRWU01000026">
    <property type="protein sequence ID" value="OSX89781.1"/>
    <property type="molecule type" value="Genomic_DNA"/>
</dbReference>
<keyword evidence="1" id="KW-1133">Transmembrane helix</keyword>
<sequence length="43" mass="5026">MERRGIYEKIIPIVALIGMMSLGIQEMVLVQILRKDIKRRKVS</sequence>
<accession>A0AAP7W4E3</accession>
<evidence type="ECO:0000313" key="3">
    <source>
        <dbReference type="Proteomes" id="UP000194131"/>
    </source>
</evidence>
<comment type="caution">
    <text evidence="2">The sequence shown here is derived from an EMBL/GenBank/DDBJ whole genome shotgun (WGS) entry which is preliminary data.</text>
</comment>
<feature type="transmembrane region" description="Helical" evidence="1">
    <location>
        <begin position="12"/>
        <end position="33"/>
    </location>
</feature>
<dbReference type="AlphaFoldDB" id="A0AAP7W4E3"/>
<name>A0AAP7W4E3_BACMY</name>
<keyword evidence="1" id="KW-0812">Transmembrane</keyword>
<dbReference type="Proteomes" id="UP000194131">
    <property type="component" value="Unassembled WGS sequence"/>
</dbReference>
<protein>
    <submittedName>
        <fullName evidence="2">Uncharacterized protein</fullName>
    </submittedName>
</protein>
<gene>
    <name evidence="2" type="ORF">S3E15_02996</name>
</gene>
<evidence type="ECO:0000313" key="2">
    <source>
        <dbReference type="EMBL" id="OSX89781.1"/>
    </source>
</evidence>
<evidence type="ECO:0000256" key="1">
    <source>
        <dbReference type="SAM" id="Phobius"/>
    </source>
</evidence>
<organism evidence="2 3">
    <name type="scientific">Bacillus mycoides</name>
    <dbReference type="NCBI Taxonomy" id="1405"/>
    <lineage>
        <taxon>Bacteria</taxon>
        <taxon>Bacillati</taxon>
        <taxon>Bacillota</taxon>
        <taxon>Bacilli</taxon>
        <taxon>Bacillales</taxon>
        <taxon>Bacillaceae</taxon>
        <taxon>Bacillus</taxon>
        <taxon>Bacillus cereus group</taxon>
    </lineage>
</organism>